<dbReference type="PROSITE" id="PS00798">
    <property type="entry name" value="ALDOKETO_REDUCTASE_1"/>
    <property type="match status" value="1"/>
</dbReference>
<feature type="site" description="Lowers pKa of active site Tyr" evidence="6">
    <location>
        <position position="74"/>
    </location>
</feature>
<evidence type="ECO:0000256" key="6">
    <source>
        <dbReference type="PIRSR" id="PIRSR000097-3"/>
    </source>
</evidence>
<keyword evidence="9" id="KW-1185">Reference proteome</keyword>
<proteinExistence type="inferred from homology"/>
<dbReference type="InterPro" id="IPR036812">
    <property type="entry name" value="NAD(P)_OxRdtase_dom_sf"/>
</dbReference>
<dbReference type="RefSeq" id="WP_115480374.1">
    <property type="nucleotide sequence ID" value="NZ_QRCT01000009.1"/>
</dbReference>
<protein>
    <submittedName>
        <fullName evidence="8">Aldo/keto reductase</fullName>
    </submittedName>
</protein>
<evidence type="ECO:0000256" key="1">
    <source>
        <dbReference type="ARBA" id="ARBA00007905"/>
    </source>
</evidence>
<comment type="caution">
    <text evidence="8">The sequence shown here is derived from an EMBL/GenBank/DDBJ whole genome shotgun (WGS) entry which is preliminary data.</text>
</comment>
<evidence type="ECO:0000313" key="9">
    <source>
        <dbReference type="Proteomes" id="UP000255036"/>
    </source>
</evidence>
<comment type="similarity">
    <text evidence="1">Belongs to the aldo/keto reductase family.</text>
</comment>
<dbReference type="InterPro" id="IPR023210">
    <property type="entry name" value="NADP_OxRdtase_dom"/>
</dbReference>
<gene>
    <name evidence="8" type="ORF">DWV06_01275</name>
</gene>
<sequence>MKKLKLNNGVEIPQLGLGVFRTEVGEQTENAVKWALKAGYRHIDAAKIYNNEKSVGKAIRESGVKREDIFVTTKLWNDDIIQRRTKEAFYESLEALQMDYVDLYLIHWPVEGSDEAWHEMEMLYLAGKIRAIGISNFHKQNIERLEKAASIIPAVNQIESHPLLNNQKLIDFCKAKGIQVQVWSPLGGTGSNLLQNEILTQMATKYDKTPAQIVIRWNIQRDVIVIPKSAHENRIISNKDVFDFELEQEDMSIIHEMDKNFRVGPNPDDYNFK</sequence>
<reference evidence="8 9" key="1">
    <citation type="submission" date="2018-07" db="EMBL/GenBank/DDBJ databases">
        <title>Anaerosacharophilus polymeroproducens gen. nov. sp. nov., an anaerobic bacterium isolated from salt field.</title>
        <authorList>
            <person name="Kim W."/>
            <person name="Yang S.-H."/>
            <person name="Oh J."/>
            <person name="Lee J.-H."/>
            <person name="Kwon K.K."/>
        </authorList>
    </citation>
    <scope>NUCLEOTIDE SEQUENCE [LARGE SCALE GENOMIC DNA]</scope>
    <source>
        <strain evidence="8 9">MCWD5</strain>
    </source>
</reference>
<dbReference type="Pfam" id="PF00248">
    <property type="entry name" value="Aldo_ket_red"/>
    <property type="match status" value="1"/>
</dbReference>
<dbReference type="PIRSF" id="PIRSF000097">
    <property type="entry name" value="AKR"/>
    <property type="match status" value="1"/>
</dbReference>
<dbReference type="EMBL" id="QRCT01000009">
    <property type="protein sequence ID" value="RDU24890.1"/>
    <property type="molecule type" value="Genomic_DNA"/>
</dbReference>
<organism evidence="8 9">
    <name type="scientific">Anaerosacchariphilus polymeriproducens</name>
    <dbReference type="NCBI Taxonomy" id="1812858"/>
    <lineage>
        <taxon>Bacteria</taxon>
        <taxon>Bacillati</taxon>
        <taxon>Bacillota</taxon>
        <taxon>Clostridia</taxon>
        <taxon>Lachnospirales</taxon>
        <taxon>Lachnospiraceae</taxon>
        <taxon>Anaerosacchariphilus</taxon>
    </lineage>
</organism>
<evidence type="ECO:0000256" key="3">
    <source>
        <dbReference type="ARBA" id="ARBA00023002"/>
    </source>
</evidence>
<evidence type="ECO:0000259" key="7">
    <source>
        <dbReference type="Pfam" id="PF00248"/>
    </source>
</evidence>
<keyword evidence="3" id="KW-0560">Oxidoreductase</keyword>
<evidence type="ECO:0000256" key="4">
    <source>
        <dbReference type="PIRSR" id="PIRSR000097-1"/>
    </source>
</evidence>
<dbReference type="Gene3D" id="3.20.20.100">
    <property type="entry name" value="NADP-dependent oxidoreductase domain"/>
    <property type="match status" value="1"/>
</dbReference>
<dbReference type="PROSITE" id="PS00063">
    <property type="entry name" value="ALDOKETO_REDUCTASE_3"/>
    <property type="match status" value="1"/>
</dbReference>
<dbReference type="PRINTS" id="PR00069">
    <property type="entry name" value="ALDKETRDTASE"/>
</dbReference>
<keyword evidence="2" id="KW-0521">NADP</keyword>
<feature type="binding site" evidence="5">
    <location>
        <position position="107"/>
    </location>
    <ligand>
        <name>substrate</name>
    </ligand>
</feature>
<dbReference type="InterPro" id="IPR020471">
    <property type="entry name" value="AKR"/>
</dbReference>
<evidence type="ECO:0000256" key="5">
    <source>
        <dbReference type="PIRSR" id="PIRSR000097-2"/>
    </source>
</evidence>
<accession>A0A371AZI4</accession>
<dbReference type="PROSITE" id="PS00062">
    <property type="entry name" value="ALDOKETO_REDUCTASE_2"/>
    <property type="match status" value="1"/>
</dbReference>
<feature type="active site" description="Proton donor" evidence="4">
    <location>
        <position position="49"/>
    </location>
</feature>
<dbReference type="Proteomes" id="UP000255036">
    <property type="component" value="Unassembled WGS sequence"/>
</dbReference>
<dbReference type="PANTHER" id="PTHR43827:SF3">
    <property type="entry name" value="NADP-DEPENDENT OXIDOREDUCTASE DOMAIN-CONTAINING PROTEIN"/>
    <property type="match status" value="1"/>
</dbReference>
<evidence type="ECO:0000256" key="2">
    <source>
        <dbReference type="ARBA" id="ARBA00022857"/>
    </source>
</evidence>
<dbReference type="GO" id="GO:0016616">
    <property type="term" value="F:oxidoreductase activity, acting on the CH-OH group of donors, NAD or NADP as acceptor"/>
    <property type="evidence" value="ECO:0007669"/>
    <property type="project" value="UniProtKB-ARBA"/>
</dbReference>
<dbReference type="OrthoDB" id="9804790at2"/>
<dbReference type="AlphaFoldDB" id="A0A371AZI4"/>
<dbReference type="SUPFAM" id="SSF51430">
    <property type="entry name" value="NAD(P)-linked oxidoreductase"/>
    <property type="match status" value="1"/>
</dbReference>
<dbReference type="PANTHER" id="PTHR43827">
    <property type="entry name" value="2,5-DIKETO-D-GLUCONIC ACID REDUCTASE"/>
    <property type="match status" value="1"/>
</dbReference>
<dbReference type="InterPro" id="IPR018170">
    <property type="entry name" value="Aldo/ket_reductase_CS"/>
</dbReference>
<feature type="domain" description="NADP-dependent oxidoreductase" evidence="7">
    <location>
        <begin position="26"/>
        <end position="258"/>
    </location>
</feature>
<evidence type="ECO:0000313" key="8">
    <source>
        <dbReference type="EMBL" id="RDU24890.1"/>
    </source>
</evidence>
<dbReference type="FunFam" id="3.20.20.100:FF:000015">
    <property type="entry name" value="Oxidoreductase, aldo/keto reductase family"/>
    <property type="match status" value="1"/>
</dbReference>
<name>A0A371AZI4_9FIRM</name>